<reference evidence="2" key="1">
    <citation type="submission" date="2016-05" db="EMBL/GenBank/DDBJ databases">
        <authorList>
            <person name="Naeem Raeece"/>
        </authorList>
    </citation>
    <scope>NUCLEOTIDE SEQUENCE [LARGE SCALE GENOMIC DNA]</scope>
</reference>
<proteinExistence type="predicted"/>
<accession>A0A1A9AP57</accession>
<sequence length="343" mass="40660">MKISEEILRNLYKYKLYDKFNNNEYENKDEYSRFCENMHNANRILIDFPELCLKYVRNLVTLPKILKGEFNANENCRYFTFWIHDEVRKIDSKRWNLPDRKQYILNSFYQVESAIKDAKQNNNCFYEYSSHIDLDLWMQWKDLYDYIINYDDIKRTIESDGDSCKLYNKYIVDITSIHNKYKAECCNTNYSPMCPDGIKFNEWCDKEERFKKLECDPNKAVSGALTVGGRIPDILDGQESGITYSENGLQRHSDYIAPEETIVNNTDYYTKLSVPLLLLGLSSTFFYLYNFTSFGPLVRSKILGKSKIKDNIYEDAQNLLEYDSDNMVSNLYNDDFHINYNPS</sequence>
<evidence type="ECO:0000313" key="1">
    <source>
        <dbReference type="EMBL" id="SBT58016.1"/>
    </source>
</evidence>
<dbReference type="Pfam" id="PF05795">
    <property type="entry name" value="Plasmodium_Vir"/>
    <property type="match status" value="2"/>
</dbReference>
<dbReference type="EMBL" id="FLRE01002137">
    <property type="protein sequence ID" value="SBT58016.1"/>
    <property type="molecule type" value="Genomic_DNA"/>
</dbReference>
<dbReference type="InterPro" id="IPR008780">
    <property type="entry name" value="Plasmodium_Vir"/>
</dbReference>
<protein>
    <submittedName>
        <fullName evidence="1">PIR Superfamily Protein</fullName>
    </submittedName>
</protein>
<name>A0A1A9AP57_PLAOA</name>
<dbReference type="AlphaFoldDB" id="A0A1A9AP57"/>
<organism evidence="1 2">
    <name type="scientific">Plasmodium ovale wallikeri</name>
    <dbReference type="NCBI Taxonomy" id="864142"/>
    <lineage>
        <taxon>Eukaryota</taxon>
        <taxon>Sar</taxon>
        <taxon>Alveolata</taxon>
        <taxon>Apicomplexa</taxon>
        <taxon>Aconoidasida</taxon>
        <taxon>Haemosporida</taxon>
        <taxon>Plasmodiidae</taxon>
        <taxon>Plasmodium</taxon>
        <taxon>Plasmodium (Plasmodium)</taxon>
    </lineage>
</organism>
<gene>
    <name evidence="1" type="ORF">POVWA2_082810</name>
</gene>
<evidence type="ECO:0000313" key="2">
    <source>
        <dbReference type="Proteomes" id="UP000078550"/>
    </source>
</evidence>
<dbReference type="Proteomes" id="UP000078550">
    <property type="component" value="Unassembled WGS sequence"/>
</dbReference>